<dbReference type="InterPro" id="IPR013083">
    <property type="entry name" value="Znf_RING/FYVE/PHD"/>
</dbReference>
<feature type="region of interest" description="Disordered" evidence="5">
    <location>
        <begin position="223"/>
        <end position="247"/>
    </location>
</feature>
<keyword evidence="4" id="KW-0863">Zinc-finger</keyword>
<dbReference type="PROSITE" id="PS50081">
    <property type="entry name" value="ZF_DAG_PE_2"/>
    <property type="match status" value="1"/>
</dbReference>
<dbReference type="Pfam" id="PF13639">
    <property type="entry name" value="zf-RING_2"/>
    <property type="match status" value="1"/>
</dbReference>
<evidence type="ECO:0000313" key="9">
    <source>
        <dbReference type="Proteomes" id="UP000825935"/>
    </source>
</evidence>
<organism evidence="8 9">
    <name type="scientific">Ceratopteris richardii</name>
    <name type="common">Triangle waterfern</name>
    <dbReference type="NCBI Taxonomy" id="49495"/>
    <lineage>
        <taxon>Eukaryota</taxon>
        <taxon>Viridiplantae</taxon>
        <taxon>Streptophyta</taxon>
        <taxon>Embryophyta</taxon>
        <taxon>Tracheophyta</taxon>
        <taxon>Polypodiopsida</taxon>
        <taxon>Polypodiidae</taxon>
        <taxon>Polypodiales</taxon>
        <taxon>Pteridineae</taxon>
        <taxon>Pteridaceae</taxon>
        <taxon>Parkerioideae</taxon>
        <taxon>Ceratopteris</taxon>
    </lineage>
</organism>
<dbReference type="OrthoDB" id="945197at2759"/>
<dbReference type="OMA" id="RCAICDI"/>
<feature type="domain" description="RING-type" evidence="7">
    <location>
        <begin position="310"/>
        <end position="351"/>
    </location>
</feature>
<name>A0A8T2QN20_CERRI</name>
<gene>
    <name evidence="8" type="ORF">KP509_33G006400</name>
</gene>
<comment type="caution">
    <text evidence="8">The sequence shown here is derived from an EMBL/GenBank/DDBJ whole genome shotgun (WGS) entry which is preliminary data.</text>
</comment>
<dbReference type="SMART" id="SM00184">
    <property type="entry name" value="RING"/>
    <property type="match status" value="1"/>
</dbReference>
<evidence type="ECO:0000313" key="8">
    <source>
        <dbReference type="EMBL" id="KAH7284994.1"/>
    </source>
</evidence>
<keyword evidence="3" id="KW-0862">Zinc</keyword>
<accession>A0A8T2QN20</accession>
<reference evidence="8" key="1">
    <citation type="submission" date="2021-08" db="EMBL/GenBank/DDBJ databases">
        <title>WGS assembly of Ceratopteris richardii.</title>
        <authorList>
            <person name="Marchant D.B."/>
            <person name="Chen G."/>
            <person name="Jenkins J."/>
            <person name="Shu S."/>
            <person name="Leebens-Mack J."/>
            <person name="Grimwood J."/>
            <person name="Schmutz J."/>
            <person name="Soltis P."/>
            <person name="Soltis D."/>
            <person name="Chen Z.-H."/>
        </authorList>
    </citation>
    <scope>NUCLEOTIDE SEQUENCE</scope>
    <source>
        <strain evidence="8">Whitten #5841</strain>
        <tissue evidence="8">Leaf</tissue>
    </source>
</reference>
<dbReference type="InterPro" id="IPR002219">
    <property type="entry name" value="PKC_DAG/PE"/>
</dbReference>
<dbReference type="Gene3D" id="3.30.40.10">
    <property type="entry name" value="Zinc/RING finger domain, C3HC4 (zinc finger)"/>
    <property type="match status" value="1"/>
</dbReference>
<evidence type="ECO:0000256" key="4">
    <source>
        <dbReference type="PROSITE-ProRule" id="PRU00175"/>
    </source>
</evidence>
<protein>
    <submittedName>
        <fullName evidence="8">Uncharacterized protein</fullName>
    </submittedName>
</protein>
<evidence type="ECO:0000256" key="5">
    <source>
        <dbReference type="SAM" id="MobiDB-lite"/>
    </source>
</evidence>
<dbReference type="PANTHER" id="PTHR47841:SF7">
    <property type="entry name" value="CYSTEINE_HISTIDINE-RICH C1 DOMAIN PROTEIN"/>
    <property type="match status" value="1"/>
</dbReference>
<dbReference type="InterPro" id="IPR046349">
    <property type="entry name" value="C1-like_sf"/>
</dbReference>
<dbReference type="Proteomes" id="UP000825935">
    <property type="component" value="Chromosome 33"/>
</dbReference>
<dbReference type="SUPFAM" id="SSF57889">
    <property type="entry name" value="Cysteine-rich domain"/>
    <property type="match status" value="2"/>
</dbReference>
<feature type="compositionally biased region" description="Polar residues" evidence="5">
    <location>
        <begin position="237"/>
        <end position="247"/>
    </location>
</feature>
<evidence type="ECO:0000256" key="2">
    <source>
        <dbReference type="ARBA" id="ARBA00022737"/>
    </source>
</evidence>
<proteinExistence type="predicted"/>
<dbReference type="AlphaFoldDB" id="A0A8T2QN20"/>
<evidence type="ECO:0000256" key="1">
    <source>
        <dbReference type="ARBA" id="ARBA00022723"/>
    </source>
</evidence>
<keyword evidence="1" id="KW-0479">Metal-binding</keyword>
<evidence type="ECO:0000259" key="6">
    <source>
        <dbReference type="PROSITE" id="PS50081"/>
    </source>
</evidence>
<keyword evidence="9" id="KW-1185">Reference proteome</keyword>
<dbReference type="PANTHER" id="PTHR47841">
    <property type="entry name" value="DIACYLGLYCEROL KINASE THETA-LIKE-RELATED"/>
    <property type="match status" value="1"/>
</dbReference>
<dbReference type="InterPro" id="IPR001841">
    <property type="entry name" value="Znf_RING"/>
</dbReference>
<dbReference type="EMBL" id="CM035438">
    <property type="protein sequence ID" value="KAH7284994.1"/>
    <property type="molecule type" value="Genomic_DNA"/>
</dbReference>
<dbReference type="GO" id="GO:0008270">
    <property type="term" value="F:zinc ion binding"/>
    <property type="evidence" value="ECO:0007669"/>
    <property type="project" value="UniProtKB-KW"/>
</dbReference>
<keyword evidence="2" id="KW-0677">Repeat</keyword>
<feature type="domain" description="Phorbol-ester/DAG-type" evidence="6">
    <location>
        <begin position="114"/>
        <end position="163"/>
    </location>
</feature>
<dbReference type="PROSITE" id="PS50089">
    <property type="entry name" value="ZF_RING_2"/>
    <property type="match status" value="1"/>
</dbReference>
<dbReference type="InterPro" id="IPR004146">
    <property type="entry name" value="DC1"/>
</dbReference>
<sequence length="356" mass="40351">MPHALTLLPSSSHTPQSYVCNLCFDEGCGPAYRCSDCNFVLHVRCAAMEPLAMHFTHPEHPLNLTPPYPPPRKPICDSCGSNIKGWSFRCDECDFDLHSVCASAPRFMRHLCHPHPLELRFQDTAKNLRCSACENVLRHYAYECVHCDFRVHQICARLSEFVKHPLHPEHSLLFNFSEPSISRLPRCNKCGQVVEGMEYRCAICDIHFHHSCTDMEEHHLPHNEATSDDINGRRTESSATTSQTLTSHHAARNIEIRGAANSVVEAQHRDDLEALKRIVQLMENMIVSRAVDSDEIRGQNNSDTIAVDHCPTCLEGFDSTNPRKTTSCGHTFHLPCLLEWMEQSTRCPICRADIEI</sequence>
<evidence type="ECO:0000259" key="7">
    <source>
        <dbReference type="PROSITE" id="PS50089"/>
    </source>
</evidence>
<evidence type="ECO:0000256" key="3">
    <source>
        <dbReference type="ARBA" id="ARBA00022833"/>
    </source>
</evidence>
<dbReference type="Pfam" id="PF03107">
    <property type="entry name" value="C1_2"/>
    <property type="match status" value="4"/>
</dbReference>
<dbReference type="SUPFAM" id="SSF57850">
    <property type="entry name" value="RING/U-box"/>
    <property type="match status" value="1"/>
</dbReference>